<evidence type="ECO:0000313" key="1">
    <source>
        <dbReference type="EMBL" id="KAK0730957.1"/>
    </source>
</evidence>
<keyword evidence="2" id="KW-1185">Reference proteome</keyword>
<sequence length="175" mass="19895">MASSRFDSCQFPSEEFVESAGAVLFRLSTREGRRSCGETRQATALREVTEETESPCRLLPINLRSRAPPAVEAEPSKDEPRLHIAICEPFTLQLRRLREHNIKHNIKLIWWFIAAVDEDVEPKDWGEEDSLTFSPVFCNYTGALERLTFQMNRDMAKGAINLVASTYEGANLFSI</sequence>
<dbReference type="EMBL" id="JAUKUA010000001">
    <property type="protein sequence ID" value="KAK0730957.1"/>
    <property type="molecule type" value="Genomic_DNA"/>
</dbReference>
<proteinExistence type="predicted"/>
<reference evidence="1" key="1">
    <citation type="submission" date="2023-06" db="EMBL/GenBank/DDBJ databases">
        <title>Genome-scale phylogeny and comparative genomics of the fungal order Sordariales.</title>
        <authorList>
            <consortium name="Lawrence Berkeley National Laboratory"/>
            <person name="Hensen N."/>
            <person name="Bonometti L."/>
            <person name="Westerberg I."/>
            <person name="Brannstrom I.O."/>
            <person name="Guillou S."/>
            <person name="Cros-Aarteil S."/>
            <person name="Calhoun S."/>
            <person name="Haridas S."/>
            <person name="Kuo A."/>
            <person name="Mondo S."/>
            <person name="Pangilinan J."/>
            <person name="Riley R."/>
            <person name="Labutti K."/>
            <person name="Andreopoulos B."/>
            <person name="Lipzen A."/>
            <person name="Chen C."/>
            <person name="Yanf M."/>
            <person name="Daum C."/>
            <person name="Ng V."/>
            <person name="Clum A."/>
            <person name="Steindorff A."/>
            <person name="Ohm R."/>
            <person name="Martin F."/>
            <person name="Silar P."/>
            <person name="Natvig D."/>
            <person name="Lalanne C."/>
            <person name="Gautier V."/>
            <person name="Ament-Velasquez S.L."/>
            <person name="Kruys A."/>
            <person name="Hutchinson M.I."/>
            <person name="Powell A.J."/>
            <person name="Barry K."/>
            <person name="Miller A.N."/>
            <person name="Grigoriev I.V."/>
            <person name="Debuchy R."/>
            <person name="Gladieux P."/>
            <person name="Thoren M.H."/>
            <person name="Johannesson H."/>
        </authorList>
    </citation>
    <scope>NUCLEOTIDE SEQUENCE</scope>
    <source>
        <strain evidence="1">SMH4607-1</strain>
    </source>
</reference>
<comment type="caution">
    <text evidence="1">The sequence shown here is derived from an EMBL/GenBank/DDBJ whole genome shotgun (WGS) entry which is preliminary data.</text>
</comment>
<gene>
    <name evidence="1" type="ORF">B0H67DRAFT_596948</name>
</gene>
<dbReference type="AlphaFoldDB" id="A0AA40EAC8"/>
<organism evidence="1 2">
    <name type="scientific">Lasiosphaeris hirsuta</name>
    <dbReference type="NCBI Taxonomy" id="260670"/>
    <lineage>
        <taxon>Eukaryota</taxon>
        <taxon>Fungi</taxon>
        <taxon>Dikarya</taxon>
        <taxon>Ascomycota</taxon>
        <taxon>Pezizomycotina</taxon>
        <taxon>Sordariomycetes</taxon>
        <taxon>Sordariomycetidae</taxon>
        <taxon>Sordariales</taxon>
        <taxon>Lasiosphaeriaceae</taxon>
        <taxon>Lasiosphaeris</taxon>
    </lineage>
</organism>
<protein>
    <recommendedName>
        <fullName evidence="3">Nudix hydrolase domain-containing protein</fullName>
    </recommendedName>
</protein>
<accession>A0AA40EAC8</accession>
<dbReference type="Gene3D" id="3.90.79.10">
    <property type="entry name" value="Nucleoside Triphosphate Pyrophosphohydrolase"/>
    <property type="match status" value="1"/>
</dbReference>
<evidence type="ECO:0008006" key="3">
    <source>
        <dbReference type="Google" id="ProtNLM"/>
    </source>
</evidence>
<evidence type="ECO:0000313" key="2">
    <source>
        <dbReference type="Proteomes" id="UP001172102"/>
    </source>
</evidence>
<dbReference type="Proteomes" id="UP001172102">
    <property type="component" value="Unassembled WGS sequence"/>
</dbReference>
<name>A0AA40EAC8_9PEZI</name>